<name>X5GJI5_9RICK</name>
<dbReference type="AlphaFoldDB" id="X5GJI5"/>
<proteinExistence type="predicted"/>
<accession>X5GJI5</accession>
<dbReference type="Proteomes" id="UP000023762">
    <property type="component" value="Chromosome"/>
</dbReference>
<sequence>MQLTLLSYGNSYVALLHDKVVRYDKSLGLCYTGNPDVDSLINPDVESNFAKTLWRAKFSEYCIVTNAKLGENIVFLYGNNLSGKPVYLVFVHPVGLMPSLFQQGLVLNSSNLILAGMGDQSMLALSLEEKTKLLFANVNSYLNVVTKNPASCLNQFSYFNSNGELFHTDYKTTVVNNVVVDQASNTRLFCMKF</sequence>
<gene>
    <name evidence="1" type="ORF">EHF_0495</name>
</gene>
<dbReference type="HOGENOM" id="CLU_118039_0_0_5"/>
<dbReference type="KEGG" id="ehh:EHF_0495"/>
<organism evidence="1 2">
    <name type="scientific">Ehrlichia japonica</name>
    <dbReference type="NCBI Taxonomy" id="391036"/>
    <lineage>
        <taxon>Bacteria</taxon>
        <taxon>Pseudomonadati</taxon>
        <taxon>Pseudomonadota</taxon>
        <taxon>Alphaproteobacteria</taxon>
        <taxon>Rickettsiales</taxon>
        <taxon>Anaplasmataceae</taxon>
        <taxon>Ehrlichia</taxon>
    </lineage>
</organism>
<keyword evidence="2" id="KW-1185">Reference proteome</keyword>
<dbReference type="RefSeq" id="WP_044194699.1">
    <property type="nucleotide sequence ID" value="NZ_CP007474.1"/>
</dbReference>
<evidence type="ECO:0000313" key="2">
    <source>
        <dbReference type="Proteomes" id="UP000023762"/>
    </source>
</evidence>
<evidence type="ECO:0000313" key="1">
    <source>
        <dbReference type="EMBL" id="AHX04598.1"/>
    </source>
</evidence>
<reference evidence="1 2" key="1">
    <citation type="submission" date="2014-03" db="EMBL/GenBank/DDBJ databases">
        <title>Sequencing and Comparison of Genomes and Transcriptome Profiles of Human Ehrlichiosis Agents.</title>
        <authorList>
            <person name="Lin M."/>
            <person name="Daugherty S.C."/>
            <person name="Nagaraj S."/>
            <person name="Cheng Z."/>
            <person name="Xiong Q."/>
            <person name="Lin F.-Y."/>
            <person name="Sengamalay N."/>
            <person name="Ott S."/>
            <person name="Godinez A."/>
            <person name="Tallon L.J."/>
            <person name="Sadzewicz L."/>
            <person name="Fraser C.M."/>
            <person name="Dunning Hotopp J.C."/>
            <person name="Rikihisa Y."/>
        </authorList>
    </citation>
    <scope>NUCLEOTIDE SEQUENCE [LARGE SCALE GENOMIC DNA]</scope>
    <source>
        <strain evidence="1 2">HF</strain>
    </source>
</reference>
<protein>
    <submittedName>
        <fullName evidence="1">Uncharacterized protein</fullName>
    </submittedName>
</protein>
<dbReference type="OrthoDB" id="7163299at2"/>
<dbReference type="EMBL" id="CP007474">
    <property type="protein sequence ID" value="AHX04598.1"/>
    <property type="molecule type" value="Genomic_DNA"/>
</dbReference>
<dbReference type="STRING" id="391036.EHF_0495"/>